<dbReference type="InterPro" id="IPR035996">
    <property type="entry name" value="4pyrrol_Methylase_sf"/>
</dbReference>
<proteinExistence type="predicted"/>
<dbReference type="Pfam" id="PF00590">
    <property type="entry name" value="TP_methylase"/>
    <property type="match status" value="1"/>
</dbReference>
<accession>A0A381WGC1</accession>
<protein>
    <recommendedName>
        <fullName evidence="2">Tetrapyrrole methylase domain-containing protein</fullName>
    </recommendedName>
</protein>
<dbReference type="GO" id="GO:0004851">
    <property type="term" value="F:uroporphyrin-III C-methyltransferase activity"/>
    <property type="evidence" value="ECO:0007669"/>
    <property type="project" value="TreeGrafter"/>
</dbReference>
<feature type="non-terminal residue" evidence="3">
    <location>
        <position position="1"/>
    </location>
</feature>
<dbReference type="GO" id="GO:0019354">
    <property type="term" value="P:siroheme biosynthetic process"/>
    <property type="evidence" value="ECO:0007669"/>
    <property type="project" value="TreeGrafter"/>
</dbReference>
<feature type="domain" description="Tetrapyrrole methylase" evidence="2">
    <location>
        <begin position="1"/>
        <end position="73"/>
    </location>
</feature>
<dbReference type="Gene3D" id="3.40.1010.10">
    <property type="entry name" value="Cobalt-precorrin-4 Transmethylase, Domain 1"/>
    <property type="match status" value="1"/>
</dbReference>
<dbReference type="InterPro" id="IPR014777">
    <property type="entry name" value="4pyrrole_Mease_sub1"/>
</dbReference>
<dbReference type="EMBL" id="UINC01011581">
    <property type="protein sequence ID" value="SVA51017.1"/>
    <property type="molecule type" value="Genomic_DNA"/>
</dbReference>
<dbReference type="SUPFAM" id="SSF53790">
    <property type="entry name" value="Tetrapyrrole methylase"/>
    <property type="match status" value="1"/>
</dbReference>
<dbReference type="InterPro" id="IPR050161">
    <property type="entry name" value="Siro_Cobalamin_biosynth"/>
</dbReference>
<keyword evidence="1" id="KW-0627">Porphyrin biosynthesis</keyword>
<sequence length="73" mass="7979">VVIYDHLVNTNMLRFASSAELIYVGKKAGYATITQNEINKLLIDSALGRKVVVRLKGGDPFIFGRGGEEVQAL</sequence>
<reference evidence="3" key="1">
    <citation type="submission" date="2018-05" db="EMBL/GenBank/DDBJ databases">
        <authorList>
            <person name="Lanie J.A."/>
            <person name="Ng W.-L."/>
            <person name="Kazmierczak K.M."/>
            <person name="Andrzejewski T.M."/>
            <person name="Davidsen T.M."/>
            <person name="Wayne K.J."/>
            <person name="Tettelin H."/>
            <person name="Glass J.I."/>
            <person name="Rusch D."/>
            <person name="Podicherti R."/>
            <person name="Tsui H.-C.T."/>
            <person name="Winkler M.E."/>
        </authorList>
    </citation>
    <scope>NUCLEOTIDE SEQUENCE</scope>
</reference>
<dbReference type="AlphaFoldDB" id="A0A381WGC1"/>
<organism evidence="3">
    <name type="scientific">marine metagenome</name>
    <dbReference type="NCBI Taxonomy" id="408172"/>
    <lineage>
        <taxon>unclassified sequences</taxon>
        <taxon>metagenomes</taxon>
        <taxon>ecological metagenomes</taxon>
    </lineage>
</organism>
<dbReference type="PANTHER" id="PTHR45790:SF3">
    <property type="entry name" value="S-ADENOSYL-L-METHIONINE-DEPENDENT UROPORPHYRINOGEN III METHYLTRANSFERASE, CHLOROPLASTIC"/>
    <property type="match status" value="1"/>
</dbReference>
<dbReference type="InterPro" id="IPR000878">
    <property type="entry name" value="4pyrrol_Mease"/>
</dbReference>
<evidence type="ECO:0000313" key="3">
    <source>
        <dbReference type="EMBL" id="SVA51017.1"/>
    </source>
</evidence>
<name>A0A381WGC1_9ZZZZ</name>
<feature type="non-terminal residue" evidence="3">
    <location>
        <position position="73"/>
    </location>
</feature>
<gene>
    <name evidence="3" type="ORF">METZ01_LOCUS103871</name>
</gene>
<evidence type="ECO:0000256" key="1">
    <source>
        <dbReference type="ARBA" id="ARBA00023244"/>
    </source>
</evidence>
<evidence type="ECO:0000259" key="2">
    <source>
        <dbReference type="Pfam" id="PF00590"/>
    </source>
</evidence>
<dbReference type="PANTHER" id="PTHR45790">
    <property type="entry name" value="SIROHEME SYNTHASE-RELATED"/>
    <property type="match status" value="1"/>
</dbReference>